<feature type="transmembrane region" description="Helical" evidence="6">
    <location>
        <begin position="178"/>
        <end position="196"/>
    </location>
</feature>
<organism evidence="7 8">
    <name type="scientific">Thiothrix lacustris</name>
    <dbReference type="NCBI Taxonomy" id="525917"/>
    <lineage>
        <taxon>Bacteria</taxon>
        <taxon>Pseudomonadati</taxon>
        <taxon>Pseudomonadota</taxon>
        <taxon>Gammaproteobacteria</taxon>
        <taxon>Thiotrichales</taxon>
        <taxon>Thiotrichaceae</taxon>
        <taxon>Thiothrix</taxon>
    </lineage>
</organism>
<dbReference type="AlphaFoldDB" id="A0A1Y1QY27"/>
<keyword evidence="6" id="KW-1133">Transmembrane helix</keyword>
<keyword evidence="6" id="KW-0472">Membrane</keyword>
<feature type="transmembrane region" description="Helical" evidence="6">
    <location>
        <begin position="305"/>
        <end position="330"/>
    </location>
</feature>
<gene>
    <name evidence="7" type="ORF">BWK73_03515</name>
</gene>
<evidence type="ECO:0000256" key="1">
    <source>
        <dbReference type="ARBA" id="ARBA00000085"/>
    </source>
</evidence>
<dbReference type="InterPro" id="IPR036890">
    <property type="entry name" value="HATPase_C_sf"/>
</dbReference>
<keyword evidence="4" id="KW-0418">Kinase</keyword>
<name>A0A1Y1QY27_9GAMM</name>
<feature type="transmembrane region" description="Helical" evidence="6">
    <location>
        <begin position="365"/>
        <end position="386"/>
    </location>
</feature>
<evidence type="ECO:0000313" key="8">
    <source>
        <dbReference type="Proteomes" id="UP000192491"/>
    </source>
</evidence>
<sequence length="727" mass="81668">MLKIGRDKSLIPANVFLLALLFVVLVEAMVLGVRLQQPWVGVRLQIQGEQLAVTAVDADSPLVAELAVGDVLSHLEFRGERIPLEKPLLVLPLTLRTYADIDALLAVQGRLQQAFLTNEPLVLVTADGRRNVFKPEPHTHIDDLPGVFWWLLLANVVGLMLGVIVWTYKPNTLEANSLLVASLSYFVAESVFRIAISKEFYLPPQLTATMAGIEAACFNLFMTSLFSILCYYPRRVAPRWLLPVMATVLLLHSVNYPMRWWEVPIHSFMLPIVPFVLYATWLFYKQWQGAIGNPLNRATLLMLQLSVLLPVWLIMLLHAIPVMLGGSAIIGDVATRTLLVAIFAGWAVGILRFRLFDIEYWWLKSLLWIVGGSLVVVLDIVLVSVFQTSTTYALGGAVLLAGFLYFPLRQWLLETLLPTERQPLLAALPAFSQVMAQATSLVEFEQRWRETLLQRLHPLHWEIYPEAISHTALSDNGMHLLIPTLAANHAYQFSGKQRASRLFNSADVKNVDALLTIARMASSASETRQQAIFEERQRIMRDLHDSLGAKLLTLTHKLADPEGKEAAKQALMTLRDTIRLSLKTSPLKLEDHLADWRAEQTDRTEAAGVHLTWKQTGQLEQHLLTSKQVLEITQLLREAVSNALKHAAPQVLSLQFTLQHGQLHILIGNDGKVSDPQGWRAGTGLSSLRNRTRQLGGDIQFQLRHEPRPHNRVQIRIPLQSPSQAHE</sequence>
<dbReference type="GO" id="GO:0000160">
    <property type="term" value="P:phosphorelay signal transduction system"/>
    <property type="evidence" value="ECO:0007669"/>
    <property type="project" value="UniProtKB-KW"/>
</dbReference>
<dbReference type="EC" id="2.7.13.3" evidence="2"/>
<feature type="transmembrane region" description="Helical" evidence="6">
    <location>
        <begin position="336"/>
        <end position="353"/>
    </location>
</feature>
<reference evidence="7 8" key="1">
    <citation type="submission" date="2017-01" db="EMBL/GenBank/DDBJ databases">
        <title>Novel large sulfur bacteria in the metagenomes of groundwater-fed chemosynthetic microbial mats in the Lake Huron basin.</title>
        <authorList>
            <person name="Sharrar A.M."/>
            <person name="Flood B.E."/>
            <person name="Bailey J.V."/>
            <person name="Jones D.S."/>
            <person name="Biddanda B."/>
            <person name="Ruberg S.A."/>
            <person name="Marcus D.N."/>
            <person name="Dick G.J."/>
        </authorList>
    </citation>
    <scope>NUCLEOTIDE SEQUENCE [LARGE SCALE GENOMIC DNA]</scope>
    <source>
        <strain evidence="7">A8</strain>
    </source>
</reference>
<feature type="transmembrane region" description="Helical" evidence="6">
    <location>
        <begin position="264"/>
        <end position="284"/>
    </location>
</feature>
<protein>
    <recommendedName>
        <fullName evidence="2">histidine kinase</fullName>
        <ecNumber evidence="2">2.7.13.3</ecNumber>
    </recommendedName>
</protein>
<evidence type="ECO:0000256" key="5">
    <source>
        <dbReference type="ARBA" id="ARBA00023012"/>
    </source>
</evidence>
<feature type="transmembrane region" description="Helical" evidence="6">
    <location>
        <begin position="208"/>
        <end position="233"/>
    </location>
</feature>
<dbReference type="PANTHER" id="PTHR24421">
    <property type="entry name" value="NITRATE/NITRITE SENSOR PROTEIN NARX-RELATED"/>
    <property type="match status" value="1"/>
</dbReference>
<proteinExistence type="predicted"/>
<dbReference type="Gene3D" id="3.30.565.10">
    <property type="entry name" value="Histidine kinase-like ATPase, C-terminal domain"/>
    <property type="match status" value="1"/>
</dbReference>
<evidence type="ECO:0000256" key="2">
    <source>
        <dbReference type="ARBA" id="ARBA00012438"/>
    </source>
</evidence>
<keyword evidence="5" id="KW-0902">Two-component regulatory system</keyword>
<evidence type="ECO:0000313" key="7">
    <source>
        <dbReference type="EMBL" id="OQX16479.1"/>
    </source>
</evidence>
<dbReference type="GO" id="GO:0004673">
    <property type="term" value="F:protein histidine kinase activity"/>
    <property type="evidence" value="ECO:0007669"/>
    <property type="project" value="UniProtKB-EC"/>
</dbReference>
<dbReference type="PANTHER" id="PTHR24421:SF10">
    <property type="entry name" value="NITRATE_NITRITE SENSOR PROTEIN NARQ"/>
    <property type="match status" value="1"/>
</dbReference>
<keyword evidence="6" id="KW-0812">Transmembrane</keyword>
<dbReference type="CDD" id="cd16917">
    <property type="entry name" value="HATPase_UhpB-NarQ-NarX-like"/>
    <property type="match status" value="1"/>
</dbReference>
<feature type="transmembrane region" description="Helical" evidence="6">
    <location>
        <begin position="147"/>
        <end position="166"/>
    </location>
</feature>
<comment type="catalytic activity">
    <reaction evidence="1">
        <text>ATP + protein L-histidine = ADP + protein N-phospho-L-histidine.</text>
        <dbReference type="EC" id="2.7.13.3"/>
    </reaction>
</comment>
<dbReference type="Gene3D" id="1.20.5.1930">
    <property type="match status" value="1"/>
</dbReference>
<accession>A0A1Y1QY27</accession>
<dbReference type="Proteomes" id="UP000192491">
    <property type="component" value="Unassembled WGS sequence"/>
</dbReference>
<dbReference type="InterPro" id="IPR050482">
    <property type="entry name" value="Sensor_HK_TwoCompSys"/>
</dbReference>
<evidence type="ECO:0000256" key="6">
    <source>
        <dbReference type="SAM" id="Phobius"/>
    </source>
</evidence>
<dbReference type="SUPFAM" id="SSF55874">
    <property type="entry name" value="ATPase domain of HSP90 chaperone/DNA topoisomerase II/histidine kinase"/>
    <property type="match status" value="1"/>
</dbReference>
<comment type="caution">
    <text evidence="7">The sequence shown here is derived from an EMBL/GenBank/DDBJ whole genome shotgun (WGS) entry which is preliminary data.</text>
</comment>
<evidence type="ECO:0000256" key="4">
    <source>
        <dbReference type="ARBA" id="ARBA00022777"/>
    </source>
</evidence>
<keyword evidence="3" id="KW-0808">Transferase</keyword>
<dbReference type="EMBL" id="MTEJ01000004">
    <property type="protein sequence ID" value="OQX16479.1"/>
    <property type="molecule type" value="Genomic_DNA"/>
</dbReference>
<feature type="transmembrane region" description="Helical" evidence="6">
    <location>
        <begin position="392"/>
        <end position="408"/>
    </location>
</feature>
<evidence type="ECO:0000256" key="3">
    <source>
        <dbReference type="ARBA" id="ARBA00022679"/>
    </source>
</evidence>